<evidence type="ECO:0000313" key="1">
    <source>
        <dbReference type="EMBL" id="MBX69308.1"/>
    </source>
</evidence>
<dbReference type="AlphaFoldDB" id="A0A2P2QQS5"/>
<sequence length="27" mass="3111">MGSWHWFLFPCFIAVSLPNNAMSFHLG</sequence>
<organism evidence="1">
    <name type="scientific">Rhizophora mucronata</name>
    <name type="common">Asiatic mangrove</name>
    <dbReference type="NCBI Taxonomy" id="61149"/>
    <lineage>
        <taxon>Eukaryota</taxon>
        <taxon>Viridiplantae</taxon>
        <taxon>Streptophyta</taxon>
        <taxon>Embryophyta</taxon>
        <taxon>Tracheophyta</taxon>
        <taxon>Spermatophyta</taxon>
        <taxon>Magnoliopsida</taxon>
        <taxon>eudicotyledons</taxon>
        <taxon>Gunneridae</taxon>
        <taxon>Pentapetalae</taxon>
        <taxon>rosids</taxon>
        <taxon>fabids</taxon>
        <taxon>Malpighiales</taxon>
        <taxon>Rhizophoraceae</taxon>
        <taxon>Rhizophora</taxon>
    </lineage>
</organism>
<accession>A0A2P2QQS5</accession>
<proteinExistence type="predicted"/>
<name>A0A2P2QQS5_RHIMU</name>
<dbReference type="EMBL" id="GGEC01088824">
    <property type="protein sequence ID" value="MBX69308.1"/>
    <property type="molecule type" value="Transcribed_RNA"/>
</dbReference>
<protein>
    <submittedName>
        <fullName evidence="1">Uncharacterized protein</fullName>
    </submittedName>
</protein>
<reference evidence="1" key="1">
    <citation type="submission" date="2018-02" db="EMBL/GenBank/DDBJ databases">
        <title>Rhizophora mucronata_Transcriptome.</title>
        <authorList>
            <person name="Meera S.P."/>
            <person name="Sreeshan A."/>
            <person name="Augustine A."/>
        </authorList>
    </citation>
    <scope>NUCLEOTIDE SEQUENCE</scope>
    <source>
        <tissue evidence="1">Leaf</tissue>
    </source>
</reference>